<evidence type="ECO:0000313" key="3">
    <source>
        <dbReference type="Proteomes" id="UP000654471"/>
    </source>
</evidence>
<protein>
    <submittedName>
        <fullName evidence="2">Aldo/keto reductase</fullName>
    </submittedName>
</protein>
<organism evidence="2 3">
    <name type="scientific">Streptomyces albospinus</name>
    <dbReference type="NCBI Taxonomy" id="285515"/>
    <lineage>
        <taxon>Bacteria</taxon>
        <taxon>Bacillati</taxon>
        <taxon>Actinomycetota</taxon>
        <taxon>Actinomycetes</taxon>
        <taxon>Kitasatosporales</taxon>
        <taxon>Streptomycetaceae</taxon>
        <taxon>Streptomyces</taxon>
    </lineage>
</organism>
<feature type="domain" description="NADP-dependent oxidoreductase" evidence="1">
    <location>
        <begin position="23"/>
        <end position="291"/>
    </location>
</feature>
<keyword evidence="3" id="KW-1185">Reference proteome</keyword>
<comment type="caution">
    <text evidence="2">The sequence shown here is derived from an EMBL/GenBank/DDBJ whole genome shotgun (WGS) entry which is preliminary data.</text>
</comment>
<proteinExistence type="predicted"/>
<dbReference type="InterPro" id="IPR020471">
    <property type="entry name" value="AKR"/>
</dbReference>
<dbReference type="SUPFAM" id="SSF51430">
    <property type="entry name" value="NAD(P)-linked oxidoreductase"/>
    <property type="match status" value="1"/>
</dbReference>
<dbReference type="InterPro" id="IPR023210">
    <property type="entry name" value="NADP_OxRdtase_dom"/>
</dbReference>
<dbReference type="Gene3D" id="3.20.20.100">
    <property type="entry name" value="NADP-dependent oxidoreductase domain"/>
    <property type="match status" value="1"/>
</dbReference>
<dbReference type="PANTHER" id="PTHR43638:SF3">
    <property type="entry name" value="ALDEHYDE REDUCTASE"/>
    <property type="match status" value="1"/>
</dbReference>
<sequence>MTEQSPSIASAGRYALGPRQVRRIGYGAMQLAGDNVFGPPRDRDEALRVLRAAVAGGVNHIDTAQYYGPGVVNELIREALHPYPHDLAIVSKVAARRDESGAVLPYDEPHQLRQGIEENLATLDIDRLAAVNLRMVDRTVAPGKRFDAQLAELVQARDEGLIDGIGLSNISREHLLRAADQTEIVCVQNLFNLADQRSFDVLQECTNRGIAFVPFCPLGWPRGTQNQILTSPVLADLGKQLRATPAQIALAWLLGLAPGILIIPGTRTRTHLAENLGTAAVRLDEASRAELSRHFPAPHRPT</sequence>
<dbReference type="PRINTS" id="PR00069">
    <property type="entry name" value="ALDKETRDTASE"/>
</dbReference>
<dbReference type="PANTHER" id="PTHR43638">
    <property type="entry name" value="OXIDOREDUCTASE, ALDO/KETO REDUCTASE FAMILY PROTEIN"/>
    <property type="match status" value="1"/>
</dbReference>
<dbReference type="NCBIfam" id="NF007695">
    <property type="entry name" value="PRK10376.1"/>
    <property type="match status" value="1"/>
</dbReference>
<dbReference type="Proteomes" id="UP000654471">
    <property type="component" value="Unassembled WGS sequence"/>
</dbReference>
<evidence type="ECO:0000313" key="2">
    <source>
        <dbReference type="EMBL" id="GGV02874.1"/>
    </source>
</evidence>
<dbReference type="EMBL" id="BMRP01000080">
    <property type="protein sequence ID" value="GGV02874.1"/>
    <property type="molecule type" value="Genomic_DNA"/>
</dbReference>
<dbReference type="CDD" id="cd19088">
    <property type="entry name" value="AKR_AKR13B1"/>
    <property type="match status" value="1"/>
</dbReference>
<reference evidence="3" key="1">
    <citation type="journal article" date="2019" name="Int. J. Syst. Evol. Microbiol.">
        <title>The Global Catalogue of Microorganisms (GCM) 10K type strain sequencing project: providing services to taxonomists for standard genome sequencing and annotation.</title>
        <authorList>
            <consortium name="The Broad Institute Genomics Platform"/>
            <consortium name="The Broad Institute Genome Sequencing Center for Infectious Disease"/>
            <person name="Wu L."/>
            <person name="Ma J."/>
        </authorList>
    </citation>
    <scope>NUCLEOTIDE SEQUENCE [LARGE SCALE GENOMIC DNA]</scope>
    <source>
        <strain evidence="3">JCM 3399</strain>
    </source>
</reference>
<gene>
    <name evidence="2" type="ORF">GCM10010211_82690</name>
</gene>
<accession>A0ABQ2VPE0</accession>
<dbReference type="Pfam" id="PF00248">
    <property type="entry name" value="Aldo_ket_red"/>
    <property type="match status" value="1"/>
</dbReference>
<name>A0ABQ2VPE0_9ACTN</name>
<dbReference type="InterPro" id="IPR036812">
    <property type="entry name" value="NAD(P)_OxRdtase_dom_sf"/>
</dbReference>
<dbReference type="RefSeq" id="WP_189308530.1">
    <property type="nucleotide sequence ID" value="NZ_BMRP01000080.1"/>
</dbReference>
<evidence type="ECO:0000259" key="1">
    <source>
        <dbReference type="Pfam" id="PF00248"/>
    </source>
</evidence>